<dbReference type="EMBL" id="SNZP01000004">
    <property type="protein sequence ID" value="TDR80679.1"/>
    <property type="molecule type" value="Genomic_DNA"/>
</dbReference>
<feature type="transmembrane region" description="Helical" evidence="1">
    <location>
        <begin position="134"/>
        <end position="154"/>
    </location>
</feature>
<keyword evidence="1" id="KW-0472">Membrane</keyword>
<dbReference type="InterPro" id="IPR006750">
    <property type="entry name" value="YdcZ"/>
</dbReference>
<keyword evidence="3" id="KW-1185">Reference proteome</keyword>
<dbReference type="AlphaFoldDB" id="A0A4V3DVE4"/>
<feature type="transmembrane region" description="Helical" evidence="1">
    <location>
        <begin position="101"/>
        <end position="122"/>
    </location>
</feature>
<keyword evidence="1" id="KW-1133">Transmembrane helix</keyword>
<dbReference type="Pfam" id="PF04657">
    <property type="entry name" value="DMT_YdcZ"/>
    <property type="match status" value="1"/>
</dbReference>
<name>A0A4V3DVE4_9NEIS</name>
<dbReference type="PANTHER" id="PTHR34821:SF2">
    <property type="entry name" value="INNER MEMBRANE PROTEIN YDCZ"/>
    <property type="match status" value="1"/>
</dbReference>
<protein>
    <submittedName>
        <fullName evidence="2">Transporter family-2 protein</fullName>
    </submittedName>
</protein>
<keyword evidence="1" id="KW-0812">Transmembrane</keyword>
<dbReference type="GO" id="GO:0005886">
    <property type="term" value="C:plasma membrane"/>
    <property type="evidence" value="ECO:0007669"/>
    <property type="project" value="TreeGrafter"/>
</dbReference>
<accession>A0A4V3DVE4</accession>
<organism evidence="2 3">
    <name type="scientific">Paludibacterium purpuratum</name>
    <dbReference type="NCBI Taxonomy" id="1144873"/>
    <lineage>
        <taxon>Bacteria</taxon>
        <taxon>Pseudomonadati</taxon>
        <taxon>Pseudomonadota</taxon>
        <taxon>Betaproteobacteria</taxon>
        <taxon>Neisseriales</taxon>
        <taxon>Chromobacteriaceae</taxon>
        <taxon>Paludibacterium</taxon>
    </lineage>
</organism>
<gene>
    <name evidence="2" type="ORF">DFP86_104179</name>
</gene>
<proteinExistence type="predicted"/>
<evidence type="ECO:0000313" key="3">
    <source>
        <dbReference type="Proteomes" id="UP000295611"/>
    </source>
</evidence>
<evidence type="ECO:0000313" key="2">
    <source>
        <dbReference type="EMBL" id="TDR80679.1"/>
    </source>
</evidence>
<comment type="caution">
    <text evidence="2">The sequence shown here is derived from an EMBL/GenBank/DDBJ whole genome shotgun (WGS) entry which is preliminary data.</text>
</comment>
<dbReference type="Proteomes" id="UP000295611">
    <property type="component" value="Unassembled WGS sequence"/>
</dbReference>
<dbReference type="RefSeq" id="WP_243729320.1">
    <property type="nucleotide sequence ID" value="NZ_SNZP01000004.1"/>
</dbReference>
<dbReference type="PANTHER" id="PTHR34821">
    <property type="entry name" value="INNER MEMBRANE PROTEIN YDCZ"/>
    <property type="match status" value="1"/>
</dbReference>
<evidence type="ECO:0000256" key="1">
    <source>
        <dbReference type="SAM" id="Phobius"/>
    </source>
</evidence>
<feature type="transmembrane region" description="Helical" evidence="1">
    <location>
        <begin position="36"/>
        <end position="55"/>
    </location>
</feature>
<feature type="transmembrane region" description="Helical" evidence="1">
    <location>
        <begin position="75"/>
        <end position="95"/>
    </location>
</feature>
<sequence>MFKHFKDSMLAVAGGALLALMVVCNSQLARYTSSVFSSWVAHGTGAIVALLLAQLSTRTQGKNARSGARSTSSPLWFYLGGIPGAFTVILAALAVNGPLSLSGAIALMMVGQVMFGLVSDYFGWFRTPIRRIRAGDLLVVVCVLSGSAMIIFGGQHG</sequence>
<reference evidence="2 3" key="1">
    <citation type="submission" date="2019-03" db="EMBL/GenBank/DDBJ databases">
        <title>Genomic Encyclopedia of Type Strains, Phase III (KMG-III): the genomes of soil and plant-associated and newly described type strains.</title>
        <authorList>
            <person name="Whitman W."/>
        </authorList>
    </citation>
    <scope>NUCLEOTIDE SEQUENCE [LARGE SCALE GENOMIC DNA]</scope>
    <source>
        <strain evidence="2 3">CECT 8976</strain>
    </source>
</reference>